<dbReference type="EnsemblProtists" id="EKX52862">
    <property type="protein sequence ID" value="EKX52862"/>
    <property type="gene ID" value="GUITHDRAFT_101315"/>
</dbReference>
<evidence type="ECO:0000313" key="3">
    <source>
        <dbReference type="EMBL" id="EKX52862.1"/>
    </source>
</evidence>
<feature type="compositionally biased region" description="Basic and acidic residues" evidence="2">
    <location>
        <begin position="26"/>
        <end position="36"/>
    </location>
</feature>
<feature type="compositionally biased region" description="Basic and acidic residues" evidence="2">
    <location>
        <begin position="307"/>
        <end position="318"/>
    </location>
</feature>
<evidence type="ECO:0000256" key="1">
    <source>
        <dbReference type="SAM" id="Coils"/>
    </source>
</evidence>
<dbReference type="KEGG" id="gtt:GUITHDRAFT_101315"/>
<feature type="coiled-coil region" evidence="1">
    <location>
        <begin position="140"/>
        <end position="167"/>
    </location>
</feature>
<evidence type="ECO:0000256" key="2">
    <source>
        <dbReference type="SAM" id="MobiDB-lite"/>
    </source>
</evidence>
<dbReference type="GeneID" id="17309664"/>
<feature type="region of interest" description="Disordered" evidence="2">
    <location>
        <begin position="26"/>
        <end position="56"/>
    </location>
</feature>
<evidence type="ECO:0000313" key="5">
    <source>
        <dbReference type="Proteomes" id="UP000011087"/>
    </source>
</evidence>
<reference evidence="4" key="3">
    <citation type="submission" date="2015-06" db="UniProtKB">
        <authorList>
            <consortium name="EnsemblProtists"/>
        </authorList>
    </citation>
    <scope>IDENTIFICATION</scope>
</reference>
<organism evidence="3">
    <name type="scientific">Guillardia theta (strain CCMP2712)</name>
    <name type="common">Cryptophyte</name>
    <dbReference type="NCBI Taxonomy" id="905079"/>
    <lineage>
        <taxon>Eukaryota</taxon>
        <taxon>Cryptophyceae</taxon>
        <taxon>Pyrenomonadales</taxon>
        <taxon>Geminigeraceae</taxon>
        <taxon>Guillardia</taxon>
    </lineage>
</organism>
<gene>
    <name evidence="3" type="ORF">GUITHDRAFT_101315</name>
</gene>
<dbReference type="RefSeq" id="XP_005839842.1">
    <property type="nucleotide sequence ID" value="XM_005839785.1"/>
</dbReference>
<keyword evidence="1" id="KW-0175">Coiled coil</keyword>
<feature type="compositionally biased region" description="Basic and acidic residues" evidence="2">
    <location>
        <begin position="327"/>
        <end position="338"/>
    </location>
</feature>
<feature type="region of interest" description="Disordered" evidence="2">
    <location>
        <begin position="307"/>
        <end position="338"/>
    </location>
</feature>
<dbReference type="AlphaFoldDB" id="L1JWY8"/>
<dbReference type="EMBL" id="JH992971">
    <property type="protein sequence ID" value="EKX52862.1"/>
    <property type="molecule type" value="Genomic_DNA"/>
</dbReference>
<dbReference type="Proteomes" id="UP000011087">
    <property type="component" value="Unassembled WGS sequence"/>
</dbReference>
<dbReference type="HOGENOM" id="CLU_822444_0_0_1"/>
<name>L1JWY8_GUITC</name>
<protein>
    <submittedName>
        <fullName evidence="3 4">Uncharacterized protein</fullName>
    </submittedName>
</protein>
<reference evidence="3 5" key="1">
    <citation type="journal article" date="2012" name="Nature">
        <title>Algal genomes reveal evolutionary mosaicism and the fate of nucleomorphs.</title>
        <authorList>
            <consortium name="DOE Joint Genome Institute"/>
            <person name="Curtis B.A."/>
            <person name="Tanifuji G."/>
            <person name="Burki F."/>
            <person name="Gruber A."/>
            <person name="Irimia M."/>
            <person name="Maruyama S."/>
            <person name="Arias M.C."/>
            <person name="Ball S.G."/>
            <person name="Gile G.H."/>
            <person name="Hirakawa Y."/>
            <person name="Hopkins J.F."/>
            <person name="Kuo A."/>
            <person name="Rensing S.A."/>
            <person name="Schmutz J."/>
            <person name="Symeonidi A."/>
            <person name="Elias M."/>
            <person name="Eveleigh R.J."/>
            <person name="Herman E.K."/>
            <person name="Klute M.J."/>
            <person name="Nakayama T."/>
            <person name="Obornik M."/>
            <person name="Reyes-Prieto A."/>
            <person name="Armbrust E.V."/>
            <person name="Aves S.J."/>
            <person name="Beiko R.G."/>
            <person name="Coutinho P."/>
            <person name="Dacks J.B."/>
            <person name="Durnford D.G."/>
            <person name="Fast N.M."/>
            <person name="Green B.R."/>
            <person name="Grisdale C.J."/>
            <person name="Hempel F."/>
            <person name="Henrissat B."/>
            <person name="Hoppner M.P."/>
            <person name="Ishida K."/>
            <person name="Kim E."/>
            <person name="Koreny L."/>
            <person name="Kroth P.G."/>
            <person name="Liu Y."/>
            <person name="Malik S.B."/>
            <person name="Maier U.G."/>
            <person name="McRose D."/>
            <person name="Mock T."/>
            <person name="Neilson J.A."/>
            <person name="Onodera N.T."/>
            <person name="Poole A.M."/>
            <person name="Pritham E.J."/>
            <person name="Richards T.A."/>
            <person name="Rocap G."/>
            <person name="Roy S.W."/>
            <person name="Sarai C."/>
            <person name="Schaack S."/>
            <person name="Shirato S."/>
            <person name="Slamovits C.H."/>
            <person name="Spencer D.F."/>
            <person name="Suzuki S."/>
            <person name="Worden A.Z."/>
            <person name="Zauner S."/>
            <person name="Barry K."/>
            <person name="Bell C."/>
            <person name="Bharti A.K."/>
            <person name="Crow J.A."/>
            <person name="Grimwood J."/>
            <person name="Kramer R."/>
            <person name="Lindquist E."/>
            <person name="Lucas S."/>
            <person name="Salamov A."/>
            <person name="McFadden G.I."/>
            <person name="Lane C.E."/>
            <person name="Keeling P.J."/>
            <person name="Gray M.W."/>
            <person name="Grigoriev I.V."/>
            <person name="Archibald J.M."/>
        </authorList>
    </citation>
    <scope>NUCLEOTIDE SEQUENCE</scope>
    <source>
        <strain evidence="3 5">CCMP2712</strain>
    </source>
</reference>
<reference evidence="5" key="2">
    <citation type="submission" date="2012-11" db="EMBL/GenBank/DDBJ databases">
        <authorList>
            <person name="Kuo A."/>
            <person name="Curtis B.A."/>
            <person name="Tanifuji G."/>
            <person name="Burki F."/>
            <person name="Gruber A."/>
            <person name="Irimia M."/>
            <person name="Maruyama S."/>
            <person name="Arias M.C."/>
            <person name="Ball S.G."/>
            <person name="Gile G.H."/>
            <person name="Hirakawa Y."/>
            <person name="Hopkins J.F."/>
            <person name="Rensing S.A."/>
            <person name="Schmutz J."/>
            <person name="Symeonidi A."/>
            <person name="Elias M."/>
            <person name="Eveleigh R.J."/>
            <person name="Herman E.K."/>
            <person name="Klute M.J."/>
            <person name="Nakayama T."/>
            <person name="Obornik M."/>
            <person name="Reyes-Prieto A."/>
            <person name="Armbrust E.V."/>
            <person name="Aves S.J."/>
            <person name="Beiko R.G."/>
            <person name="Coutinho P."/>
            <person name="Dacks J.B."/>
            <person name="Durnford D.G."/>
            <person name="Fast N.M."/>
            <person name="Green B.R."/>
            <person name="Grisdale C."/>
            <person name="Hempe F."/>
            <person name="Henrissat B."/>
            <person name="Hoppner M.P."/>
            <person name="Ishida K.-I."/>
            <person name="Kim E."/>
            <person name="Koreny L."/>
            <person name="Kroth P.G."/>
            <person name="Liu Y."/>
            <person name="Malik S.-B."/>
            <person name="Maier U.G."/>
            <person name="McRose D."/>
            <person name="Mock T."/>
            <person name="Neilson J.A."/>
            <person name="Onodera N.T."/>
            <person name="Poole A.M."/>
            <person name="Pritham E.J."/>
            <person name="Richards T.A."/>
            <person name="Rocap G."/>
            <person name="Roy S.W."/>
            <person name="Sarai C."/>
            <person name="Schaack S."/>
            <person name="Shirato S."/>
            <person name="Slamovits C.H."/>
            <person name="Spencer D.F."/>
            <person name="Suzuki S."/>
            <person name="Worden A.Z."/>
            <person name="Zauner S."/>
            <person name="Barry K."/>
            <person name="Bell C."/>
            <person name="Bharti A.K."/>
            <person name="Crow J.A."/>
            <person name="Grimwood J."/>
            <person name="Kramer R."/>
            <person name="Lindquist E."/>
            <person name="Lucas S."/>
            <person name="Salamov A."/>
            <person name="McFadden G.I."/>
            <person name="Lane C.E."/>
            <person name="Keeling P.J."/>
            <person name="Gray M.W."/>
            <person name="Grigoriev I.V."/>
            <person name="Archibald J.M."/>
        </authorList>
    </citation>
    <scope>NUCLEOTIDE SEQUENCE</scope>
    <source>
        <strain evidence="5">CCMP2712</strain>
    </source>
</reference>
<keyword evidence="5" id="KW-1185">Reference proteome</keyword>
<sequence>MLDSLVQGQAEVKDLFDMLRQEQKDLKARMQQDMEKKTKRKVKKSPALSKLQEATHPAHTRRYGIKLRYADRVPSNMQESRMKDHKVWSTGNSSLEVDDEFFECLIEREQKLLEVWQELSNRKAEVVQANSEDGNESTEMAKFEQRVSRLEQEMQAAKLELHETVRANCRSQTLVQLMASKVAVLESEAPNRGSVEELESLLLETARRVEHMSRCKAALDSEAMQLRRQLHVNESLAHQLQEELDAAVEQNQLAILELQPKDFREPTRPSPGRADGVAPAADVITLQAQLQSLRDELQRQRRLAKSLEEENAELRKESPAASPDVLRMMEARGRGRDD</sequence>
<proteinExistence type="predicted"/>
<dbReference type="PaxDb" id="55529-EKX52862"/>
<feature type="coiled-coil region" evidence="1">
    <location>
        <begin position="223"/>
        <end position="257"/>
    </location>
</feature>
<accession>L1JWY8</accession>
<evidence type="ECO:0000313" key="4">
    <source>
        <dbReference type="EnsemblProtists" id="EKX52862"/>
    </source>
</evidence>